<dbReference type="EMBL" id="OA564760">
    <property type="protein sequence ID" value="CAD7195460.1"/>
    <property type="molecule type" value="Genomic_DNA"/>
</dbReference>
<feature type="compositionally biased region" description="Polar residues" evidence="1">
    <location>
        <begin position="600"/>
        <end position="619"/>
    </location>
</feature>
<name>A0A7R8Z472_TIMDO</name>
<accession>A0A7R8Z472</accession>
<feature type="compositionally biased region" description="Low complexity" evidence="1">
    <location>
        <begin position="711"/>
        <end position="720"/>
    </location>
</feature>
<reference evidence="2" key="1">
    <citation type="submission" date="2020-11" db="EMBL/GenBank/DDBJ databases">
        <authorList>
            <person name="Tran Van P."/>
        </authorList>
    </citation>
    <scope>NUCLEOTIDE SEQUENCE</scope>
</reference>
<feature type="compositionally biased region" description="Polar residues" evidence="1">
    <location>
        <begin position="1283"/>
        <end position="1299"/>
    </location>
</feature>
<proteinExistence type="predicted"/>
<feature type="region of interest" description="Disordered" evidence="1">
    <location>
        <begin position="294"/>
        <end position="316"/>
    </location>
</feature>
<feature type="compositionally biased region" description="Polar residues" evidence="1">
    <location>
        <begin position="184"/>
        <end position="193"/>
    </location>
</feature>
<feature type="region of interest" description="Disordered" evidence="1">
    <location>
        <begin position="797"/>
        <end position="825"/>
    </location>
</feature>
<feature type="region of interest" description="Disordered" evidence="1">
    <location>
        <begin position="1282"/>
        <end position="1375"/>
    </location>
</feature>
<gene>
    <name evidence="2" type="ORF">TDIB3V08_LOCUS1844</name>
</gene>
<feature type="region of interest" description="Disordered" evidence="1">
    <location>
        <begin position="1"/>
        <end position="102"/>
    </location>
</feature>
<feature type="compositionally biased region" description="Polar residues" evidence="1">
    <location>
        <begin position="762"/>
        <end position="773"/>
    </location>
</feature>
<evidence type="ECO:0000256" key="1">
    <source>
        <dbReference type="SAM" id="MobiDB-lite"/>
    </source>
</evidence>
<feature type="compositionally biased region" description="Low complexity" evidence="1">
    <location>
        <begin position="1208"/>
        <end position="1219"/>
    </location>
</feature>
<feature type="compositionally biased region" description="Polar residues" evidence="1">
    <location>
        <begin position="211"/>
        <end position="235"/>
    </location>
</feature>
<feature type="region of interest" description="Disordered" evidence="1">
    <location>
        <begin position="166"/>
        <end position="260"/>
    </location>
</feature>
<sequence>MTGRPGWIPSRVYQESESSLERGSEEEDVTSPEQQEGEGGPLSSGEEPTVTEICVDPESSPRQLQDSGRSLVQSGSDFIRSGGRNRLGSSTRGGVEGGKSPQQRYIVETITMTTVTERRIVREADEHVPRRDISSGNNSKIITSECDNNRLSGILKGGKLWKSSDVNTTGPDSMFKSTPPMIEETSTSFSSATPLKDSENTDLTGRRSVRFSETASGNHDINDSCQDSSTNQSVKYDSGYDHNTPDTTAPAGEEASSPDSTELTLTFKLGNHVLVANSLRPNSAVRQLFPAQRFLSPPPLTHGSSYEDSGGEEDALNQSKARVIEDLQEVQSQWTDKINSDPSQQYIVTAESLRMFEEAKRSTFAQFKNNKDNANVQDNQLYTAVIPTLPLVSSTTNGNSDNDESPKNQIRRTIERNALRRSLLRYSNEPGSNRKHAAAVRKNSEDSLVERIRKLTCDLDEEEDAKKHKSNGKEPSKPGIDVATETAGDDLEIDFGINSTIPPRSSPPGEESRKPRETQSNKFITSPSSDYGVRFIEKTSSPSASTSSSNSSGSTSSTYKKLTDLFARRNNENKTTTDSNNSTQRNDCEINHLSYPPPASESQNWDTNSYQQTEYSQFNPPDLGNGSPNNVTPPKDFAENMLTSSTPDIHEKNIISGNFVGPKCAVLKVSSTAEARKQFLSTLAPLTACVSAVHSEDSDGHNDDHYKQVPVTSPLSVSVPGDRTSVASTNTAGEETEYSLDDIDEVLQDDQKAPQPDVVAGTQPQGSNTQVCDDTNGPIDELALFVQQDAGRTERIKKRYSLNSSSTASEDDEHDDYGFNRRPSVRGIKPRFCSTSEILQQIQAQHQPPALVTRVGSHMTWPYSSPETDDPAVAHVPIGRRRGILHVKNTGTMPVLQEENPYTYSPTEQNRMNPGIPYSGDYHPGAVVHQPSPTDSVRKDGVTRRYVTPNQIMYASTGNLYQHPQQIMRIGGGCSDLQMYGSLGNRPHHHVQHLQYPAASNSPPPPGVYCNYPQQFQQGSQEQILPLPVTDPGNAPGFHQHYLEDQRFSSVQSLDRNTSSMYGRRGNQGLVQMRVSPVSAGFTPHYTGQVGPAAANIRFATPFNDPNVTAIIEPHYSTLQYAKPCPNNSSNATSIIRVGQGQQQTIRVPYPSGTPVKVHLLTRTGVGCPRSESPQRGPGSPVGHQSSSTLPSGQYASPPQQYAIARGTQTSSTPTTSSTFYQVPPNARYYPQTPPMTNNIGPMYNHIPPQQMHNNTRVSMVNAEHAVRPIHSPPLLNYCKPHVQQQTGRTTSPLPYQNISSSSSSTASSSPTRNKYSNERGVPEGAASSSPSFPQDSLYHLPLSTSNALSPVDSNTQTLAQSPISAPNTSATSGTTSVYYAMNV</sequence>
<feature type="compositionally biased region" description="Polar residues" evidence="1">
    <location>
        <begin position="1343"/>
        <end position="1375"/>
    </location>
</feature>
<feature type="compositionally biased region" description="Basic and acidic residues" evidence="1">
    <location>
        <begin position="510"/>
        <end position="519"/>
    </location>
</feature>
<feature type="region of interest" description="Disordered" evidence="1">
    <location>
        <begin position="539"/>
        <end position="558"/>
    </location>
</feature>
<feature type="region of interest" description="Disordered" evidence="1">
    <location>
        <begin position="391"/>
        <end position="447"/>
    </location>
</feature>
<feature type="region of interest" description="Disordered" evidence="1">
    <location>
        <begin position="565"/>
        <end position="642"/>
    </location>
</feature>
<feature type="region of interest" description="Disordered" evidence="1">
    <location>
        <begin position="1165"/>
        <end position="1251"/>
    </location>
</feature>
<feature type="region of interest" description="Disordered" evidence="1">
    <location>
        <begin position="462"/>
        <end position="533"/>
    </location>
</feature>
<protein>
    <submittedName>
        <fullName evidence="2">Uncharacterized protein</fullName>
    </submittedName>
</protein>
<organism evidence="2">
    <name type="scientific">Timema douglasi</name>
    <name type="common">Walking stick</name>
    <dbReference type="NCBI Taxonomy" id="61478"/>
    <lineage>
        <taxon>Eukaryota</taxon>
        <taxon>Metazoa</taxon>
        <taxon>Ecdysozoa</taxon>
        <taxon>Arthropoda</taxon>
        <taxon>Hexapoda</taxon>
        <taxon>Insecta</taxon>
        <taxon>Pterygota</taxon>
        <taxon>Neoptera</taxon>
        <taxon>Polyneoptera</taxon>
        <taxon>Phasmatodea</taxon>
        <taxon>Timematodea</taxon>
        <taxon>Timematoidea</taxon>
        <taxon>Timematidae</taxon>
        <taxon>Timema</taxon>
    </lineage>
</organism>
<feature type="compositionally biased region" description="Polar residues" evidence="1">
    <location>
        <begin position="391"/>
        <end position="400"/>
    </location>
</feature>
<feature type="compositionally biased region" description="Polar residues" evidence="1">
    <location>
        <begin position="520"/>
        <end position="529"/>
    </location>
</feature>
<feature type="region of interest" description="Disordered" evidence="1">
    <location>
        <begin position="754"/>
        <end position="775"/>
    </location>
</feature>
<feature type="compositionally biased region" description="Polar residues" evidence="1">
    <location>
        <begin position="1183"/>
        <end position="1200"/>
    </location>
</feature>
<feature type="compositionally biased region" description="Polar residues" evidence="1">
    <location>
        <begin position="573"/>
        <end position="585"/>
    </location>
</feature>
<feature type="compositionally biased region" description="Polar residues" evidence="1">
    <location>
        <begin position="60"/>
        <end position="76"/>
    </location>
</feature>
<feature type="region of interest" description="Disordered" evidence="1">
    <location>
        <begin position="711"/>
        <end position="738"/>
    </location>
</feature>
<feature type="compositionally biased region" description="Low complexity" evidence="1">
    <location>
        <begin position="1300"/>
        <end position="1310"/>
    </location>
</feature>
<evidence type="ECO:0000313" key="2">
    <source>
        <dbReference type="EMBL" id="CAD7195460.1"/>
    </source>
</evidence>